<dbReference type="Gene3D" id="2.60.120.260">
    <property type="entry name" value="Galactose-binding domain-like"/>
    <property type="match status" value="1"/>
</dbReference>
<dbReference type="Pfam" id="PF07745">
    <property type="entry name" value="Glyco_hydro_53"/>
    <property type="match status" value="1"/>
</dbReference>
<evidence type="ECO:0000256" key="1">
    <source>
        <dbReference type="ARBA" id="ARBA00010687"/>
    </source>
</evidence>
<sequence>MIKLFRRKQTLKKSFVLFMILTFLISPFTFGQSAQAAGDENIALGKPAISDSELAGYEAGNAVDSDEWNTHWTANDGSFPHWLEVDLQGAYDLSGATVIWNAWSYINQYTIEVSRDHKVWTTVVDKSQSSSVEQTQYNAFKLRNVSYVRVNLTGINGGKWAAINDLKVWGVPADSAPHEPAQGEIQTVLPVRLDTEIGQAPELPSVVTVVYSNSDTEDAQVAWDVIPPAEYSRPGTFTVSGSISGTVQKAVAKVTVVGDSSTPIVGFESINVSTITDVPALLPSAVTAIYEDGSSKQLPVTWDDLTEAEYAVEGTYSVMGKVAGTDLQPTAGIQVTPLVLQSGFIKGADISTLEAIEDAGGKYYDNGVEKDLLDILKSRGVNYIRLRLWNDPQEAGGYNDREHVVEMARRVKAKGFKLLLDFHYSDFWADPGKQNKPGAWANYSYDELKQAVYVYTKDVMDELKEKGASPDMVQIGNEINGGLLWPDGKSYDQENAFEKVVPLLVSGVKGVRDSQGADQDIKIMIYLAEGGKNDMFRWFFDELTKRNLDYDVIGASFYPYWSGTMDSLQFNLDDISKRYGKEVIVTETAYPYTLEDGDNFENNIARQDQLDGSGFPATVAGQMAEVKTIMNVLSKVPDGKGTGLFYWEPAWIPVQGVGWKVGEGNAWENQAMFDFSGNALSSLNVFKTPVAGEGGEEEPGTGGNPGTGGEPGTGGNPGTGGEPGTGGNPGTGGEPGTGENPGTGEEPGTVVNPDPVVTVRDSSVVNSANKAVVEHTAAGQLQVKAQAGISGTADITLSIEDINKALSTLPADEKLIISVLPSTGELKGAVVHLPLSSILEQGKHPQIVIVYGAASVTVSTEASAGIIKTGAKELTLSLVQVATPTLPSPLATGAKDYPAYNIHLSVDGTSIDVFKKGAISVAFHYKLKLGEQSQRIAVYSILADGKLEVIKAVRYNPTAEQIVFNPSHFSIYAAGYAEVGYTDLKAADWATSAIESLTAKGIVQGIGNGIFNPQGEVTRAEFVSMLLSALELKAERGAGSFKDVNLDAWYSSTVITAGKLGVVQGHADGTFGPNDKLSREEMAAISYRALKLAEKVNGQTDVNVISFKDKDLISLYASEGITALAQAGIINGFEDGNFRPQAHTTRAEAAYIILNLLQQ</sequence>
<keyword evidence="3 4" id="KW-0326">Glycosidase</keyword>
<evidence type="ECO:0000256" key="3">
    <source>
        <dbReference type="ARBA" id="ARBA00023295"/>
    </source>
</evidence>
<dbReference type="Pfam" id="PF07532">
    <property type="entry name" value="Big_4"/>
    <property type="match status" value="2"/>
</dbReference>
<dbReference type="PANTHER" id="PTHR34983">
    <property type="entry name" value="ARABINOGALACTAN ENDO-BETA-1,4-GALACTANASE A"/>
    <property type="match status" value="1"/>
</dbReference>
<dbReference type="InterPro" id="IPR008979">
    <property type="entry name" value="Galactose-bd-like_sf"/>
</dbReference>
<evidence type="ECO:0000313" key="8">
    <source>
        <dbReference type="EMBL" id="AWV34857.1"/>
    </source>
</evidence>
<dbReference type="SUPFAM" id="SSF51445">
    <property type="entry name" value="(Trans)glycosidases"/>
    <property type="match status" value="1"/>
</dbReference>
<dbReference type="Proteomes" id="UP000249163">
    <property type="component" value="Chromosome"/>
</dbReference>
<evidence type="ECO:0000256" key="2">
    <source>
        <dbReference type="ARBA" id="ARBA00022801"/>
    </source>
</evidence>
<feature type="chain" id="PRO_5041784025" description="Arabinogalactan endo-beta-1,4-galactanase" evidence="4">
    <location>
        <begin position="37"/>
        <end position="1159"/>
    </location>
</feature>
<feature type="region of interest" description="Disordered" evidence="5">
    <location>
        <begin position="689"/>
        <end position="755"/>
    </location>
</feature>
<keyword evidence="2 4" id="KW-0378">Hydrolase</keyword>
<accession>A0AAD0P2C4</accession>
<dbReference type="InterPro" id="IPR001119">
    <property type="entry name" value="SLH_dom"/>
</dbReference>
<keyword evidence="4" id="KW-0732">Signal</keyword>
<evidence type="ECO:0000256" key="5">
    <source>
        <dbReference type="SAM" id="MobiDB-lite"/>
    </source>
</evidence>
<feature type="domain" description="SLH" evidence="7">
    <location>
        <begin position="977"/>
        <end position="1036"/>
    </location>
</feature>
<dbReference type="PROSITE" id="PS51272">
    <property type="entry name" value="SLH"/>
    <property type="match status" value="3"/>
</dbReference>
<name>A0AAD0P2C4_9BACL</name>
<dbReference type="InterPro" id="IPR011683">
    <property type="entry name" value="Glyco_hydro_53"/>
</dbReference>
<feature type="domain" description="SLH" evidence="7">
    <location>
        <begin position="1037"/>
        <end position="1100"/>
    </location>
</feature>
<feature type="compositionally biased region" description="Gly residues" evidence="5">
    <location>
        <begin position="700"/>
        <end position="741"/>
    </location>
</feature>
<dbReference type="InterPro" id="IPR017853">
    <property type="entry name" value="GH"/>
</dbReference>
<evidence type="ECO:0000259" key="7">
    <source>
        <dbReference type="PROSITE" id="PS51272"/>
    </source>
</evidence>
<organism evidence="8 9">
    <name type="scientific">Paenibacillus odorifer</name>
    <dbReference type="NCBI Taxonomy" id="189426"/>
    <lineage>
        <taxon>Bacteria</taxon>
        <taxon>Bacillati</taxon>
        <taxon>Bacillota</taxon>
        <taxon>Bacilli</taxon>
        <taxon>Bacillales</taxon>
        <taxon>Paenibacillaceae</taxon>
        <taxon>Paenibacillus</taxon>
    </lineage>
</organism>
<dbReference type="Pfam" id="PF00395">
    <property type="entry name" value="SLH"/>
    <property type="match status" value="3"/>
</dbReference>
<dbReference type="GO" id="GO:0015926">
    <property type="term" value="F:glucosidase activity"/>
    <property type="evidence" value="ECO:0007669"/>
    <property type="project" value="InterPro"/>
</dbReference>
<evidence type="ECO:0000313" key="9">
    <source>
        <dbReference type="Proteomes" id="UP000249163"/>
    </source>
</evidence>
<protein>
    <recommendedName>
        <fullName evidence="4">Arabinogalactan endo-beta-1,4-galactanase</fullName>
        <ecNumber evidence="4">3.2.1.89</ecNumber>
    </recommendedName>
</protein>
<dbReference type="PANTHER" id="PTHR34983:SF2">
    <property type="entry name" value="ENDO-BETA-1,4-GALACTANASE"/>
    <property type="match status" value="1"/>
</dbReference>
<dbReference type="GO" id="GO:0045490">
    <property type="term" value="P:pectin catabolic process"/>
    <property type="evidence" value="ECO:0007669"/>
    <property type="project" value="TreeGrafter"/>
</dbReference>
<dbReference type="InterPro" id="IPR000421">
    <property type="entry name" value="FA58C"/>
</dbReference>
<dbReference type="PROSITE" id="PS50022">
    <property type="entry name" value="FA58C_3"/>
    <property type="match status" value="1"/>
</dbReference>
<comment type="similarity">
    <text evidence="1 4">Belongs to the glycosyl hydrolase 53 family.</text>
</comment>
<evidence type="ECO:0000259" key="6">
    <source>
        <dbReference type="PROSITE" id="PS50022"/>
    </source>
</evidence>
<feature type="domain" description="SLH" evidence="7">
    <location>
        <begin position="1104"/>
        <end position="1159"/>
    </location>
</feature>
<proteinExistence type="inferred from homology"/>
<dbReference type="AlphaFoldDB" id="A0AAD0P2C4"/>
<gene>
    <name evidence="8" type="ORF">CD191_20745</name>
</gene>
<dbReference type="EC" id="3.2.1.89" evidence="4"/>
<dbReference type="GO" id="GO:0031218">
    <property type="term" value="F:arabinogalactan endo-1,4-beta-galactosidase activity"/>
    <property type="evidence" value="ECO:0007669"/>
    <property type="project" value="UniProtKB-EC"/>
</dbReference>
<evidence type="ECO:0000256" key="4">
    <source>
        <dbReference type="RuleBase" id="RU361192"/>
    </source>
</evidence>
<dbReference type="InterPro" id="IPR011081">
    <property type="entry name" value="Big_4"/>
</dbReference>
<reference evidence="8 9" key="1">
    <citation type="submission" date="2017-06" db="EMBL/GenBank/DDBJ databases">
        <title>Complete genome sequence of Paenibacillus odorifer CBA7130.</title>
        <authorList>
            <person name="Nam Y.-D."/>
            <person name="Kang J."/>
            <person name="Chung W.-H."/>
        </authorList>
    </citation>
    <scope>NUCLEOTIDE SEQUENCE [LARGE SCALE GENOMIC DNA]</scope>
    <source>
        <strain evidence="8 9">CBA7130</strain>
    </source>
</reference>
<feature type="signal peptide" evidence="4">
    <location>
        <begin position="1"/>
        <end position="36"/>
    </location>
</feature>
<comment type="catalytic activity">
    <reaction evidence="4">
        <text>The enzyme specifically hydrolyzes (1-&gt;4)-beta-D-galactosidic linkages in type I arabinogalactans.</text>
        <dbReference type="EC" id="3.2.1.89"/>
    </reaction>
</comment>
<dbReference type="SUPFAM" id="SSF49785">
    <property type="entry name" value="Galactose-binding domain-like"/>
    <property type="match status" value="1"/>
</dbReference>
<feature type="domain" description="F5/8 type C" evidence="6">
    <location>
        <begin position="25"/>
        <end position="171"/>
    </location>
</feature>
<dbReference type="EMBL" id="CP021965">
    <property type="protein sequence ID" value="AWV34857.1"/>
    <property type="molecule type" value="Genomic_DNA"/>
</dbReference>
<dbReference type="Gene3D" id="3.20.20.80">
    <property type="entry name" value="Glycosidases"/>
    <property type="match status" value="1"/>
</dbReference>
<dbReference type="Pfam" id="PF00754">
    <property type="entry name" value="F5_F8_type_C"/>
    <property type="match status" value="1"/>
</dbReference>